<feature type="region of interest" description="Disordered" evidence="8">
    <location>
        <begin position="770"/>
        <end position="791"/>
    </location>
</feature>
<dbReference type="OrthoDB" id="7818322at2"/>
<dbReference type="PRINTS" id="PR00344">
    <property type="entry name" value="BCTRLSENSOR"/>
</dbReference>
<evidence type="ECO:0000256" key="6">
    <source>
        <dbReference type="ARBA" id="ARBA00022777"/>
    </source>
</evidence>
<keyword evidence="6" id="KW-0418">Kinase</keyword>
<dbReference type="GO" id="GO:0000155">
    <property type="term" value="F:phosphorelay sensor kinase activity"/>
    <property type="evidence" value="ECO:0007669"/>
    <property type="project" value="InterPro"/>
</dbReference>
<keyword evidence="9" id="KW-0472">Membrane</keyword>
<evidence type="ECO:0000259" key="11">
    <source>
        <dbReference type="PROSITE" id="PS50885"/>
    </source>
</evidence>
<keyword evidence="13" id="KW-1185">Reference proteome</keyword>
<dbReference type="Pfam" id="PF02518">
    <property type="entry name" value="HATPase_c"/>
    <property type="match status" value="1"/>
</dbReference>
<comment type="caution">
    <text evidence="12">The sequence shown here is derived from an EMBL/GenBank/DDBJ whole genome shotgun (WGS) entry which is preliminary data.</text>
</comment>
<evidence type="ECO:0000256" key="3">
    <source>
        <dbReference type="ARBA" id="ARBA00012438"/>
    </source>
</evidence>
<sequence length="791" mass="84946">MRVGHRILLVGGLPIAIAALIALAGWLLLAEAERARAGAVLAGTIYRTLTVATTVRDEYLGARPEERADHAERFARLTSDAAGRLADLRRFARTADQDARIDAARRALAESVDRMQGLVRITRENDGLIAEMADRAATLIALADQARDRQRAANTDLVASLTEKARRLRLVRDVVTAVNDLRAAVAEAEIGAARETAREVPGAAQAAEVPLAASLVRVRNAARTVGAALRDDGRPDEAGELLILAAAYEGSRAGAEPGILAVAGAPAALPSPANVLGEWCERVLKLDGTAQRSLHDEVSQLLAYAVQANETEQATQNIALATLKLGQRTAEALSRRDPAAARAMLAEGEALSATAAALPISPLIQGEMVDAIDGWRERLETTIGRLRRQNSDIVEMDRLAATIGETARGLNELFITDADRYGESIRSLLLVGATAGLVLGSAAALAVARSITGPLRGLQRDMLALAADPSRRHLGAVERRDELGDMARATRVFVDEIGRRERALRRAKEEADRTLAELRQTQADLIQAEKLASLGQLVAGVAHEINTPLGIALTTATLVRDEARDFRPVAAGNQLSRSRLLAYVDRVQEGAHLLAANLSRAADLVHSFKQVAVDRVSDERRRFPMREWLDDLLRSLGPLTRQGGHRLDLVAPETFEAETYPGALAQVVTNLVKNAVVHAFPEGAPPGRIAVALSREGAWVRLEVRDDGRGIAPADRERIFDPFFTTARHRGSSGLGMHIVYNLVTGRLQGRIAVESREGEGTVIRVEFPAEPAPEGATRRLPAGAAEEHSA</sequence>
<dbReference type="Gene3D" id="1.10.287.130">
    <property type="match status" value="1"/>
</dbReference>
<gene>
    <name evidence="12" type="ORF">EOE48_25730</name>
</gene>
<dbReference type="Gene3D" id="3.30.565.10">
    <property type="entry name" value="Histidine kinase-like ATPase, C-terminal domain"/>
    <property type="match status" value="1"/>
</dbReference>
<evidence type="ECO:0000256" key="1">
    <source>
        <dbReference type="ARBA" id="ARBA00000085"/>
    </source>
</evidence>
<dbReference type="InterPro" id="IPR036097">
    <property type="entry name" value="HisK_dim/P_sf"/>
</dbReference>
<dbReference type="InterPro" id="IPR003660">
    <property type="entry name" value="HAMP_dom"/>
</dbReference>
<keyword evidence="5" id="KW-0808">Transferase</keyword>
<dbReference type="SUPFAM" id="SSF158472">
    <property type="entry name" value="HAMP domain-like"/>
    <property type="match status" value="1"/>
</dbReference>
<dbReference type="SUPFAM" id="SSF55874">
    <property type="entry name" value="ATPase domain of HSP90 chaperone/DNA topoisomerase II/histidine kinase"/>
    <property type="match status" value="1"/>
</dbReference>
<feature type="domain" description="HAMP" evidence="11">
    <location>
        <begin position="449"/>
        <end position="502"/>
    </location>
</feature>
<keyword evidence="7" id="KW-0175">Coiled coil</keyword>
<evidence type="ECO:0000313" key="12">
    <source>
        <dbReference type="EMBL" id="RVU13847.1"/>
    </source>
</evidence>
<organism evidence="12 13">
    <name type="scientific">Methylobacterium oryzihabitans</name>
    <dbReference type="NCBI Taxonomy" id="2499852"/>
    <lineage>
        <taxon>Bacteria</taxon>
        <taxon>Pseudomonadati</taxon>
        <taxon>Pseudomonadota</taxon>
        <taxon>Alphaproteobacteria</taxon>
        <taxon>Hyphomicrobiales</taxon>
        <taxon>Methylobacteriaceae</taxon>
        <taxon>Methylobacterium</taxon>
    </lineage>
</organism>
<keyword evidence="9" id="KW-1133">Transmembrane helix</keyword>
<keyword evidence="4" id="KW-0597">Phosphoprotein</keyword>
<dbReference type="AlphaFoldDB" id="A0A3S3U268"/>
<evidence type="ECO:0000256" key="7">
    <source>
        <dbReference type="SAM" id="Coils"/>
    </source>
</evidence>
<evidence type="ECO:0000256" key="5">
    <source>
        <dbReference type="ARBA" id="ARBA00022679"/>
    </source>
</evidence>
<dbReference type="EC" id="2.7.13.3" evidence="3"/>
<comment type="catalytic activity">
    <reaction evidence="1">
        <text>ATP + protein L-histidine = ADP + protein N-phospho-L-histidine.</text>
        <dbReference type="EC" id="2.7.13.3"/>
    </reaction>
</comment>
<dbReference type="InterPro" id="IPR003661">
    <property type="entry name" value="HisK_dim/P_dom"/>
</dbReference>
<evidence type="ECO:0000256" key="4">
    <source>
        <dbReference type="ARBA" id="ARBA00022553"/>
    </source>
</evidence>
<dbReference type="Proteomes" id="UP000286997">
    <property type="component" value="Unassembled WGS sequence"/>
</dbReference>
<feature type="domain" description="Histidine kinase" evidence="10">
    <location>
        <begin position="540"/>
        <end position="772"/>
    </location>
</feature>
<dbReference type="PROSITE" id="PS50109">
    <property type="entry name" value="HIS_KIN"/>
    <property type="match status" value="1"/>
</dbReference>
<evidence type="ECO:0000313" key="13">
    <source>
        <dbReference type="Proteomes" id="UP000286997"/>
    </source>
</evidence>
<dbReference type="RefSeq" id="WP_127733735.1">
    <property type="nucleotide sequence ID" value="NZ_SACP01000040.1"/>
</dbReference>
<accession>A0A3S3U268</accession>
<protein>
    <recommendedName>
        <fullName evidence="3">histidine kinase</fullName>
        <ecNumber evidence="3">2.7.13.3</ecNumber>
    </recommendedName>
</protein>
<dbReference type="PANTHER" id="PTHR43065:SF47">
    <property type="match status" value="1"/>
</dbReference>
<evidence type="ECO:0000256" key="2">
    <source>
        <dbReference type="ARBA" id="ARBA00004370"/>
    </source>
</evidence>
<keyword evidence="9" id="KW-0812">Transmembrane</keyword>
<evidence type="ECO:0000259" key="10">
    <source>
        <dbReference type="PROSITE" id="PS50109"/>
    </source>
</evidence>
<feature type="coiled-coil region" evidence="7">
    <location>
        <begin position="497"/>
        <end position="531"/>
    </location>
</feature>
<feature type="transmembrane region" description="Helical" evidence="9">
    <location>
        <begin position="7"/>
        <end position="29"/>
    </location>
</feature>
<dbReference type="PROSITE" id="PS50885">
    <property type="entry name" value="HAMP"/>
    <property type="match status" value="1"/>
</dbReference>
<dbReference type="SMART" id="SM00387">
    <property type="entry name" value="HATPase_c"/>
    <property type="match status" value="1"/>
</dbReference>
<dbReference type="InterPro" id="IPR036890">
    <property type="entry name" value="HATPase_C_sf"/>
</dbReference>
<name>A0A3S3U268_9HYPH</name>
<evidence type="ECO:0000256" key="8">
    <source>
        <dbReference type="SAM" id="MobiDB-lite"/>
    </source>
</evidence>
<dbReference type="InterPro" id="IPR005467">
    <property type="entry name" value="His_kinase_dom"/>
</dbReference>
<dbReference type="InterPro" id="IPR003594">
    <property type="entry name" value="HATPase_dom"/>
</dbReference>
<dbReference type="GO" id="GO:0016020">
    <property type="term" value="C:membrane"/>
    <property type="evidence" value="ECO:0007669"/>
    <property type="project" value="UniProtKB-SubCell"/>
</dbReference>
<dbReference type="CDD" id="cd00082">
    <property type="entry name" value="HisKA"/>
    <property type="match status" value="1"/>
</dbReference>
<proteinExistence type="predicted"/>
<comment type="subcellular location">
    <subcellularLocation>
        <location evidence="2">Membrane</location>
    </subcellularLocation>
</comment>
<dbReference type="EMBL" id="SACP01000040">
    <property type="protein sequence ID" value="RVU13847.1"/>
    <property type="molecule type" value="Genomic_DNA"/>
</dbReference>
<dbReference type="SUPFAM" id="SSF47384">
    <property type="entry name" value="Homodimeric domain of signal transducing histidine kinase"/>
    <property type="match status" value="1"/>
</dbReference>
<dbReference type="PANTHER" id="PTHR43065">
    <property type="entry name" value="SENSOR HISTIDINE KINASE"/>
    <property type="match status" value="1"/>
</dbReference>
<dbReference type="Gene3D" id="6.10.340.10">
    <property type="match status" value="1"/>
</dbReference>
<dbReference type="InterPro" id="IPR004358">
    <property type="entry name" value="Sig_transdc_His_kin-like_C"/>
</dbReference>
<evidence type="ECO:0000256" key="9">
    <source>
        <dbReference type="SAM" id="Phobius"/>
    </source>
</evidence>
<reference evidence="12 13" key="1">
    <citation type="submission" date="2019-01" db="EMBL/GenBank/DDBJ databases">
        <authorList>
            <person name="Chen W.-M."/>
        </authorList>
    </citation>
    <scope>NUCLEOTIDE SEQUENCE [LARGE SCALE GENOMIC DNA]</scope>
    <source>
        <strain evidence="12 13">TER-1</strain>
    </source>
</reference>